<reference evidence="1 2" key="1">
    <citation type="journal article" date="2019" name="Int. J. Syst. Evol. Microbiol.">
        <title>The Global Catalogue of Microorganisms (GCM) 10K type strain sequencing project: providing services to taxonomists for standard genome sequencing and annotation.</title>
        <authorList>
            <consortium name="The Broad Institute Genomics Platform"/>
            <consortium name="The Broad Institute Genome Sequencing Center for Infectious Disease"/>
            <person name="Wu L."/>
            <person name="Ma J."/>
        </authorList>
    </citation>
    <scope>NUCLEOTIDE SEQUENCE [LARGE SCALE GENOMIC DNA]</scope>
    <source>
        <strain evidence="1 2">JCM 15395</strain>
    </source>
</reference>
<accession>A0ABN1FRJ9</accession>
<name>A0ABN1FRJ9_9BACI</name>
<evidence type="ECO:0000313" key="2">
    <source>
        <dbReference type="Proteomes" id="UP001500866"/>
    </source>
</evidence>
<evidence type="ECO:0000313" key="1">
    <source>
        <dbReference type="EMBL" id="GAA0596195.1"/>
    </source>
</evidence>
<comment type="caution">
    <text evidence="1">The sequence shown here is derived from an EMBL/GenBank/DDBJ whole genome shotgun (WGS) entry which is preliminary data.</text>
</comment>
<dbReference type="EMBL" id="BAAADS010000006">
    <property type="protein sequence ID" value="GAA0596195.1"/>
    <property type="molecule type" value="Genomic_DNA"/>
</dbReference>
<protein>
    <submittedName>
        <fullName evidence="1">Uncharacterized protein</fullName>
    </submittedName>
</protein>
<organism evidence="1 2">
    <name type="scientific">Virgibacillus siamensis</name>
    <dbReference type="NCBI Taxonomy" id="480071"/>
    <lineage>
        <taxon>Bacteria</taxon>
        <taxon>Bacillati</taxon>
        <taxon>Bacillota</taxon>
        <taxon>Bacilli</taxon>
        <taxon>Bacillales</taxon>
        <taxon>Bacillaceae</taxon>
        <taxon>Virgibacillus</taxon>
    </lineage>
</organism>
<gene>
    <name evidence="1" type="ORF">GCM10009001_10370</name>
</gene>
<dbReference type="Proteomes" id="UP001500866">
    <property type="component" value="Unassembled WGS sequence"/>
</dbReference>
<keyword evidence="2" id="KW-1185">Reference proteome</keyword>
<sequence length="59" mass="6859">MQNSNVGDFVMIVNDNRLTLITNKTYFGRILFTGYAGKNVYCIRLPFTDTSFVFEHEFV</sequence>
<proteinExistence type="predicted"/>